<proteinExistence type="predicted"/>
<protein>
    <submittedName>
        <fullName evidence="1">PepSY domain-containing protein</fullName>
    </submittedName>
</protein>
<reference evidence="1 2" key="1">
    <citation type="journal article" date="2021" name="Appl. Microbiol. Biotechnol.">
        <title>Biotechnological applications of marine bacteria in bioremediation of environments polluted with hydrocarbons and plastics.</title>
        <authorList>
            <person name="Muriel-Millan L.F."/>
            <person name="Millan-Lopez S."/>
            <person name="Pardo-Lopez L."/>
        </authorList>
    </citation>
    <scope>NUCLEOTIDE SEQUENCE [LARGE SCALE GENOMIC DNA]</scope>
    <source>
        <strain evidence="1 2">GOM4</strain>
    </source>
</reference>
<dbReference type="Proteomes" id="UP000782475">
    <property type="component" value="Unassembled WGS sequence"/>
</dbReference>
<evidence type="ECO:0000313" key="1">
    <source>
        <dbReference type="EMBL" id="MBX7270271.1"/>
    </source>
</evidence>
<name>A0ACC5VCL0_STUCH</name>
<comment type="caution">
    <text evidence="1">The sequence shown here is derived from an EMBL/GenBank/DDBJ whole genome shotgun (WGS) entry which is preliminary data.</text>
</comment>
<evidence type="ECO:0000313" key="2">
    <source>
        <dbReference type="Proteomes" id="UP000782475"/>
    </source>
</evidence>
<gene>
    <name evidence="1" type="ORF">KJJ99_00425</name>
</gene>
<accession>A0ACC5VCL0</accession>
<organism evidence="1 2">
    <name type="scientific">Stutzerimonas chloritidismutans</name>
    <name type="common">Pseudomonas chloritidismutans</name>
    <dbReference type="NCBI Taxonomy" id="203192"/>
    <lineage>
        <taxon>Bacteria</taxon>
        <taxon>Pseudomonadati</taxon>
        <taxon>Pseudomonadota</taxon>
        <taxon>Gammaproteobacteria</taxon>
        <taxon>Pseudomonadales</taxon>
        <taxon>Pseudomonadaceae</taxon>
        <taxon>Stutzerimonas</taxon>
    </lineage>
</organism>
<dbReference type="EMBL" id="JAHHFP010000001">
    <property type="protein sequence ID" value="MBX7270271.1"/>
    <property type="molecule type" value="Genomic_DNA"/>
</dbReference>
<keyword evidence="2" id="KW-1185">Reference proteome</keyword>
<sequence>MKRYLYLAHRWLGIGLGLFVLLWIVSGVVMLFVGYPKLTPEEHLSRLQPLSADCCIAPGAALAVSADPRTPLSLRLTGAGGSPRYLLDYGDGPLLAVDARSGRRIEHIGAAEALASARQFADGAEVRLLDRVEEDAWTRNHALARERPLYRVQANDAEGRLLYVSSHTGLVVRDATAHERAWNLLGAWLHWLYPLREAMPKAIWSVALVYGALLAAVLVLLGMAIGLLRWRFAGRYRNGSHSPYPAGAGRVHHVGGLLVGVALLVWLVSGMLSMEPWGLFEKRSTIDAAALRQAPLNTEALDTDLAAALARLRQAGIAPVELQWQVLGDQPYLLGIDARGETRILPATHSEPAQERLERALLEREVRQAWPEQQLRFEWLEQEDFHYYARSETSLYSHLPRRLPMLRVRFDDPDATWLHIDPYSGTVIEQLDQRRRAVRWVFKLLHSWDWLPLLQRPLLRDGLLLAFSAGMLAIAVSGVLLGWRRLRGRPRRVRPRTAPDARSSRLVGTTSADDSMQR</sequence>